<evidence type="ECO:0000256" key="1">
    <source>
        <dbReference type="ARBA" id="ARBA00007068"/>
    </source>
</evidence>
<keyword evidence="3" id="KW-1185">Reference proteome</keyword>
<dbReference type="PANTHER" id="PTHR36512:SF3">
    <property type="entry name" value="BLR5678 PROTEIN"/>
    <property type="match status" value="1"/>
</dbReference>
<dbReference type="RefSeq" id="WP_194562129.1">
    <property type="nucleotide sequence ID" value="NZ_JADKPV010000001.1"/>
</dbReference>
<dbReference type="PANTHER" id="PTHR36512">
    <property type="entry name" value="D-AMINOPEPTIDASE"/>
    <property type="match status" value="1"/>
</dbReference>
<gene>
    <name evidence="2" type="ORF">IRY55_04930</name>
</gene>
<dbReference type="SUPFAM" id="SSF56266">
    <property type="entry name" value="DmpA/ArgJ-like"/>
    <property type="match status" value="1"/>
</dbReference>
<dbReference type="AlphaFoldDB" id="A0A8J7G7P4"/>
<protein>
    <submittedName>
        <fullName evidence="2">P1 family peptidase</fullName>
    </submittedName>
</protein>
<dbReference type="InterPro" id="IPR016117">
    <property type="entry name" value="ArgJ-like_dom_sf"/>
</dbReference>
<dbReference type="Proteomes" id="UP000622653">
    <property type="component" value="Unassembled WGS sequence"/>
</dbReference>
<name>A0A8J7G7P4_9BACL</name>
<dbReference type="Pfam" id="PF03576">
    <property type="entry name" value="Peptidase_S58"/>
    <property type="match status" value="1"/>
</dbReference>
<dbReference type="CDD" id="cd02252">
    <property type="entry name" value="nylC_like"/>
    <property type="match status" value="1"/>
</dbReference>
<dbReference type="InterPro" id="IPR005321">
    <property type="entry name" value="Peptidase_S58_DmpA"/>
</dbReference>
<accession>A0A8J7G7P4</accession>
<dbReference type="GO" id="GO:0004177">
    <property type="term" value="F:aminopeptidase activity"/>
    <property type="evidence" value="ECO:0007669"/>
    <property type="project" value="TreeGrafter"/>
</dbReference>
<sequence length="319" mass="32739">MDSIIDVPGIDVGHVENREAPTGCTVILTPQGAVAGVDVRGSAPGTRETDLLDPINLVNEVHAVVLSGGSAFGLAAADGVMRYLEEQNIGLDVGVAKVPIVPQAVLFDLALGDPSVRPTAEMGYEAARRASKEPFPYGNVGAGCGATVGKLLGPKQAMKGGLGSASITLPGGIVVGAIVAVNAVGEVRDIDGTILASARHPETNERIDSIAYLKEHPHIEALPGGNTTIGVVAANVKMTKAEAQKIAQIAQNGIARSIYPAHTMLDGDTIFALGTGEHKVPIDVVGNLAAEAMQVAIARAIRFAESSHGIPSYAEVTNE</sequence>
<organism evidence="2 3">
    <name type="scientific">Savagea serpentis</name>
    <dbReference type="NCBI Taxonomy" id="2785297"/>
    <lineage>
        <taxon>Bacteria</taxon>
        <taxon>Bacillati</taxon>
        <taxon>Bacillota</taxon>
        <taxon>Bacilli</taxon>
        <taxon>Bacillales</taxon>
        <taxon>Caryophanaceae</taxon>
        <taxon>Savagea</taxon>
    </lineage>
</organism>
<evidence type="ECO:0000313" key="3">
    <source>
        <dbReference type="Proteomes" id="UP000622653"/>
    </source>
</evidence>
<dbReference type="Gene3D" id="3.60.70.12">
    <property type="entry name" value="L-amino peptidase D-ALA esterase/amidase"/>
    <property type="match status" value="1"/>
</dbReference>
<evidence type="ECO:0000313" key="2">
    <source>
        <dbReference type="EMBL" id="MBF4500703.1"/>
    </source>
</evidence>
<reference evidence="2" key="1">
    <citation type="submission" date="2020-11" db="EMBL/GenBank/DDBJ databases">
        <title>Multidrug resistant novel bacterium Savagea serpentis sp. nov., isolated from the scats of a vine snake (Ahaetulla nasuta).</title>
        <authorList>
            <person name="Venkata Ramana V."/>
            <person name="Vikas Patil S."/>
            <person name="Yogita Lugani V."/>
        </authorList>
    </citation>
    <scope>NUCLEOTIDE SEQUENCE</scope>
    <source>
        <strain evidence="2">SN6</strain>
    </source>
</reference>
<comment type="similarity">
    <text evidence="1">Belongs to the peptidase S58 family.</text>
</comment>
<proteinExistence type="inferred from homology"/>
<comment type="caution">
    <text evidence="2">The sequence shown here is derived from an EMBL/GenBank/DDBJ whole genome shotgun (WGS) entry which is preliminary data.</text>
</comment>
<dbReference type="EMBL" id="JADKPV010000001">
    <property type="protein sequence ID" value="MBF4500703.1"/>
    <property type="molecule type" value="Genomic_DNA"/>
</dbReference>